<proteinExistence type="predicted"/>
<dbReference type="InterPro" id="IPR009409">
    <property type="entry name" value="DUF1059"/>
</dbReference>
<gene>
    <name evidence="1" type="ORF">GH723_00180</name>
</gene>
<dbReference type="Proteomes" id="UP000334019">
    <property type="component" value="Chromosome"/>
</dbReference>
<dbReference type="EMBL" id="CP045851">
    <property type="protein sequence ID" value="QGG93653.1"/>
    <property type="molecule type" value="Genomic_DNA"/>
</dbReference>
<reference evidence="1 2" key="1">
    <citation type="submission" date="2019-11" db="EMBL/GenBank/DDBJ databases">
        <authorList>
            <person name="He Y."/>
        </authorList>
    </citation>
    <scope>NUCLEOTIDE SEQUENCE [LARGE SCALE GENOMIC DNA]</scope>
    <source>
        <strain evidence="1 2">SCSIO 58843</strain>
    </source>
</reference>
<protein>
    <submittedName>
        <fullName evidence="1">DUF1059 domain-containing protein</fullName>
    </submittedName>
</protein>
<organism evidence="1 2">
    <name type="scientific">Actinomarinicola tropica</name>
    <dbReference type="NCBI Taxonomy" id="2789776"/>
    <lineage>
        <taxon>Bacteria</taxon>
        <taxon>Bacillati</taxon>
        <taxon>Actinomycetota</taxon>
        <taxon>Acidimicrobiia</taxon>
        <taxon>Acidimicrobiales</taxon>
        <taxon>Iamiaceae</taxon>
        <taxon>Actinomarinicola</taxon>
    </lineage>
</organism>
<evidence type="ECO:0000313" key="2">
    <source>
        <dbReference type="Proteomes" id="UP000334019"/>
    </source>
</evidence>
<evidence type="ECO:0000313" key="1">
    <source>
        <dbReference type="EMBL" id="QGG93653.1"/>
    </source>
</evidence>
<dbReference type="RefSeq" id="WP_153757759.1">
    <property type="nucleotide sequence ID" value="NZ_CP045851.1"/>
</dbReference>
<dbReference type="KEGG" id="atq:GH723_00180"/>
<sequence length="57" mass="5834">MKRFNCGDVVPGCDASFLAAHEGEILQAVGQHAAADHGLAEVSDELVSAVRAAIVDA</sequence>
<accession>A0A5Q2RDB6</accession>
<keyword evidence="2" id="KW-1185">Reference proteome</keyword>
<dbReference type="Pfam" id="PF06348">
    <property type="entry name" value="DUF1059"/>
    <property type="match status" value="1"/>
</dbReference>
<name>A0A5Q2RDB6_9ACTN</name>
<dbReference type="AlphaFoldDB" id="A0A5Q2RDB6"/>